<name>A0AA35XBM1_GEOBA</name>
<dbReference type="EMBL" id="CASHTH010004034">
    <property type="protein sequence ID" value="CAI8052733.1"/>
    <property type="molecule type" value="Genomic_DNA"/>
</dbReference>
<dbReference type="SUPFAM" id="SSF55331">
    <property type="entry name" value="Tautomerase/MIF"/>
    <property type="match status" value="1"/>
</dbReference>
<evidence type="ECO:0000259" key="1">
    <source>
        <dbReference type="Pfam" id="PF14832"/>
    </source>
</evidence>
<accession>A0AA35XBM1</accession>
<reference evidence="2" key="1">
    <citation type="submission" date="2023-03" db="EMBL/GenBank/DDBJ databases">
        <authorList>
            <person name="Steffen K."/>
            <person name="Cardenas P."/>
        </authorList>
    </citation>
    <scope>NUCLEOTIDE SEQUENCE</scope>
</reference>
<dbReference type="AlphaFoldDB" id="A0AA35XBM1"/>
<dbReference type="InterPro" id="IPR028116">
    <property type="entry name" value="Cis-CaaD-like"/>
</dbReference>
<sequence>MPHYRCFIPTDALSLDQRQEIALSFTDIHCGSTGAPRSFVSVTFMETPVGQTHEHGEGYYLDGGNRAGRSEEVKQQLLSDLTLAFANIASVAPGDIPGRITENPASWTMEGGFVLPEPGQEGAEWYAAAAAD</sequence>
<feature type="domain" description="Tautomerase cis-CaaD-like" evidence="1">
    <location>
        <begin position="1"/>
        <end position="126"/>
    </location>
</feature>
<gene>
    <name evidence="2" type="ORF">GBAR_LOCUS28855</name>
</gene>
<evidence type="ECO:0000313" key="2">
    <source>
        <dbReference type="EMBL" id="CAI8052733.1"/>
    </source>
</evidence>
<protein>
    <recommendedName>
        <fullName evidence="1">Tautomerase cis-CaaD-like domain-containing protein</fullName>
    </recommendedName>
</protein>
<dbReference type="Gene3D" id="3.30.429.10">
    <property type="entry name" value="Macrophage Migration Inhibitory Factor"/>
    <property type="match status" value="1"/>
</dbReference>
<dbReference type="InterPro" id="IPR014347">
    <property type="entry name" value="Tautomerase/MIF_sf"/>
</dbReference>
<dbReference type="Pfam" id="PF14832">
    <property type="entry name" value="Tautomerase_3"/>
    <property type="match status" value="1"/>
</dbReference>
<evidence type="ECO:0000313" key="3">
    <source>
        <dbReference type="Proteomes" id="UP001174909"/>
    </source>
</evidence>
<keyword evidence="3" id="KW-1185">Reference proteome</keyword>
<comment type="caution">
    <text evidence="2">The sequence shown here is derived from an EMBL/GenBank/DDBJ whole genome shotgun (WGS) entry which is preliminary data.</text>
</comment>
<proteinExistence type="predicted"/>
<dbReference type="Proteomes" id="UP001174909">
    <property type="component" value="Unassembled WGS sequence"/>
</dbReference>
<organism evidence="2 3">
    <name type="scientific">Geodia barretti</name>
    <name type="common">Barrett's horny sponge</name>
    <dbReference type="NCBI Taxonomy" id="519541"/>
    <lineage>
        <taxon>Eukaryota</taxon>
        <taxon>Metazoa</taxon>
        <taxon>Porifera</taxon>
        <taxon>Demospongiae</taxon>
        <taxon>Heteroscleromorpha</taxon>
        <taxon>Tetractinellida</taxon>
        <taxon>Astrophorina</taxon>
        <taxon>Geodiidae</taxon>
        <taxon>Geodia</taxon>
    </lineage>
</organism>